<name>A0A7S4UB43_9EUKA</name>
<reference evidence="1" key="1">
    <citation type="submission" date="2021-01" db="EMBL/GenBank/DDBJ databases">
        <authorList>
            <person name="Corre E."/>
            <person name="Pelletier E."/>
            <person name="Niang G."/>
            <person name="Scheremetjew M."/>
            <person name="Finn R."/>
            <person name="Kale V."/>
            <person name="Holt S."/>
            <person name="Cochrane G."/>
            <person name="Meng A."/>
            <person name="Brown T."/>
            <person name="Cohen L."/>
        </authorList>
    </citation>
    <scope>NUCLEOTIDE SEQUENCE</scope>
    <source>
        <strain evidence="1">SoJaBio B1-5/56/2</strain>
    </source>
</reference>
<gene>
    <name evidence="1" type="ORF">NAES01612_LOCUS22351</name>
</gene>
<sequence length="102" mass="11560">MSQTNSAFQFIDRKDSDNDSFRHPFQLNASADSTVSPDELADFITFCCLDASPLCTVDLPRVFRTWTDIVVIEMGLFEHEFHKSMLGERRLVDSAERVVGGQ</sequence>
<dbReference type="AlphaFoldDB" id="A0A7S4UB43"/>
<proteinExistence type="predicted"/>
<protein>
    <submittedName>
        <fullName evidence="1">Uncharacterized protein</fullName>
    </submittedName>
</protein>
<evidence type="ECO:0000313" key="1">
    <source>
        <dbReference type="EMBL" id="CAE2331520.1"/>
    </source>
</evidence>
<dbReference type="EMBL" id="HBKR01034162">
    <property type="protein sequence ID" value="CAE2331520.1"/>
    <property type="molecule type" value="Transcribed_RNA"/>
</dbReference>
<accession>A0A7S4UB43</accession>
<organism evidence="1">
    <name type="scientific">Paramoeba aestuarina</name>
    <dbReference type="NCBI Taxonomy" id="180227"/>
    <lineage>
        <taxon>Eukaryota</taxon>
        <taxon>Amoebozoa</taxon>
        <taxon>Discosea</taxon>
        <taxon>Flabellinia</taxon>
        <taxon>Dactylopodida</taxon>
        <taxon>Paramoebidae</taxon>
        <taxon>Paramoeba</taxon>
    </lineage>
</organism>